<feature type="signal peptide" evidence="1">
    <location>
        <begin position="1"/>
        <end position="19"/>
    </location>
</feature>
<dbReference type="EMBL" id="SUYC01000001">
    <property type="protein sequence ID" value="MBE6269514.1"/>
    <property type="molecule type" value="Genomic_DNA"/>
</dbReference>
<dbReference type="InterPro" id="IPR006626">
    <property type="entry name" value="PbH1"/>
</dbReference>
<dbReference type="AlphaFoldDB" id="A0A9D5P2N1"/>
<sequence length="443" mass="49795">MMKRIFFFILLIIGFVACADDDSFSANTGLKLVFPTDTIKLDTVFSRTASSTYTFWVHNRNNKGLKLQSVRLKRGNQTGFRVNVDGIYLDNTNGSQTNDIEIRQNDSILVFVEITPHETYQTTPAEITDQLVFLMESGTEQSICLQAWAWDAIKCEQPVIERDSVIESEKPLVIFGDFIVKEGAHLTIRNTTLYFHANAGMEVYGTLHTDNCTMRGDRLDRMFTYLPYDRVSGQWRGVRLHAASNNNTLNTTQIRNSSLGLVCDSAAFDSTSYRLKMRQCVVHNCQGDGIKLSNAHVRFENCQLSNAMGDCLNLNGGMVEIVNCTLAQFYPFTGGRGAALRFTNYTSPLYSLTCEETIVTGYDDDVLIGEQAANGTAFNYMFANCLLRTPKIEDSIHFNDIIWESPDDEIQGKAHFIKIDEDNLDYDFHLDAVSPAAGLGCYR</sequence>
<evidence type="ECO:0000259" key="2">
    <source>
        <dbReference type="Pfam" id="PF13229"/>
    </source>
</evidence>
<accession>A0A9D5P2N1</accession>
<evidence type="ECO:0000313" key="3">
    <source>
        <dbReference type="EMBL" id="MBE6269514.1"/>
    </source>
</evidence>
<dbReference type="InterPro" id="IPR012334">
    <property type="entry name" value="Pectin_lyas_fold"/>
</dbReference>
<evidence type="ECO:0000313" key="4">
    <source>
        <dbReference type="Proteomes" id="UP000806522"/>
    </source>
</evidence>
<keyword evidence="1" id="KW-0732">Signal</keyword>
<gene>
    <name evidence="3" type="ORF">E7101_00955</name>
</gene>
<dbReference type="Gene3D" id="2.160.20.10">
    <property type="entry name" value="Single-stranded right-handed beta-helix, Pectin lyase-like"/>
    <property type="match status" value="1"/>
</dbReference>
<dbReference type="Proteomes" id="UP000806522">
    <property type="component" value="Unassembled WGS sequence"/>
</dbReference>
<organism evidence="3 4">
    <name type="scientific">Xylanibacter ruminicola</name>
    <name type="common">Prevotella ruminicola</name>
    <dbReference type="NCBI Taxonomy" id="839"/>
    <lineage>
        <taxon>Bacteria</taxon>
        <taxon>Pseudomonadati</taxon>
        <taxon>Bacteroidota</taxon>
        <taxon>Bacteroidia</taxon>
        <taxon>Bacteroidales</taxon>
        <taxon>Prevotellaceae</taxon>
        <taxon>Xylanibacter</taxon>
    </lineage>
</organism>
<name>A0A9D5P2N1_XYLRU</name>
<feature type="chain" id="PRO_5038514935" evidence="1">
    <location>
        <begin position="20"/>
        <end position="443"/>
    </location>
</feature>
<dbReference type="InterPro" id="IPR039448">
    <property type="entry name" value="Beta_helix"/>
</dbReference>
<dbReference type="InterPro" id="IPR011050">
    <property type="entry name" value="Pectin_lyase_fold/virulence"/>
</dbReference>
<reference evidence="3" key="1">
    <citation type="submission" date="2019-04" db="EMBL/GenBank/DDBJ databases">
        <title>Evolution of Biomass-Degrading Anaerobic Consortia Revealed by Metagenomics.</title>
        <authorList>
            <person name="Peng X."/>
        </authorList>
    </citation>
    <scope>NUCLEOTIDE SEQUENCE</scope>
    <source>
        <strain evidence="3">SIG140</strain>
    </source>
</reference>
<proteinExistence type="predicted"/>
<dbReference type="SMART" id="SM00710">
    <property type="entry name" value="PbH1"/>
    <property type="match status" value="5"/>
</dbReference>
<protein>
    <submittedName>
        <fullName evidence="3">Right-handed parallel beta-helix repeat-containing protein</fullName>
    </submittedName>
</protein>
<feature type="domain" description="Right handed beta helix" evidence="2">
    <location>
        <begin position="180"/>
        <end position="325"/>
    </location>
</feature>
<comment type="caution">
    <text evidence="3">The sequence shown here is derived from an EMBL/GenBank/DDBJ whole genome shotgun (WGS) entry which is preliminary data.</text>
</comment>
<evidence type="ECO:0000256" key="1">
    <source>
        <dbReference type="SAM" id="SignalP"/>
    </source>
</evidence>
<dbReference type="Pfam" id="PF13229">
    <property type="entry name" value="Beta_helix"/>
    <property type="match status" value="1"/>
</dbReference>
<dbReference type="SUPFAM" id="SSF51126">
    <property type="entry name" value="Pectin lyase-like"/>
    <property type="match status" value="1"/>
</dbReference>
<dbReference type="PROSITE" id="PS51257">
    <property type="entry name" value="PROKAR_LIPOPROTEIN"/>
    <property type="match status" value="1"/>
</dbReference>